<evidence type="ECO:0000313" key="1">
    <source>
        <dbReference type="EMBL" id="RAV22832.1"/>
    </source>
</evidence>
<dbReference type="SUPFAM" id="SSF52317">
    <property type="entry name" value="Class I glutamine amidotransferase-like"/>
    <property type="match status" value="1"/>
</dbReference>
<dbReference type="PANTHER" id="PTHR43235">
    <property type="entry name" value="GLUTAMINE AMIDOTRANSFERASE PB2B2.05-RELATED"/>
    <property type="match status" value="1"/>
</dbReference>
<dbReference type="InterPro" id="IPR029062">
    <property type="entry name" value="Class_I_gatase-like"/>
</dbReference>
<evidence type="ECO:0000313" key="2">
    <source>
        <dbReference type="Proteomes" id="UP000250369"/>
    </source>
</evidence>
<dbReference type="GO" id="GO:0006598">
    <property type="term" value="P:polyamine catabolic process"/>
    <property type="evidence" value="ECO:0007669"/>
    <property type="project" value="TreeGrafter"/>
</dbReference>
<protein>
    <submittedName>
        <fullName evidence="1">Gamma-glutamyl-gamma-aminobutyrate hydrolase family protein</fullName>
    </submittedName>
</protein>
<accession>A0A329MTB8</accession>
<dbReference type="GO" id="GO:0005829">
    <property type="term" value="C:cytosol"/>
    <property type="evidence" value="ECO:0007669"/>
    <property type="project" value="TreeGrafter"/>
</dbReference>
<dbReference type="AlphaFoldDB" id="A0A329MTB8"/>
<dbReference type="EMBL" id="QMFB01000001">
    <property type="protein sequence ID" value="RAV22832.1"/>
    <property type="molecule type" value="Genomic_DNA"/>
</dbReference>
<dbReference type="Pfam" id="PF07722">
    <property type="entry name" value="Peptidase_C26"/>
    <property type="match status" value="1"/>
</dbReference>
<name>A0A329MTB8_9BACL</name>
<dbReference type="CDD" id="cd01745">
    <property type="entry name" value="GATase1_2"/>
    <property type="match status" value="1"/>
</dbReference>
<comment type="caution">
    <text evidence="1">The sequence shown here is derived from an EMBL/GenBank/DDBJ whole genome shotgun (WGS) entry which is preliminary data.</text>
</comment>
<dbReference type="RefSeq" id="WP_113028941.1">
    <property type="nucleotide sequence ID" value="NZ_QMFB01000001.1"/>
</dbReference>
<keyword evidence="2" id="KW-1185">Reference proteome</keyword>
<dbReference type="FunFam" id="3.40.50.880:FF:000030">
    <property type="entry name" value="Gamma-glutamyl-gamma-aminobutyrate hydrolase PuuD"/>
    <property type="match status" value="1"/>
</dbReference>
<dbReference type="PANTHER" id="PTHR43235:SF1">
    <property type="entry name" value="GLUTAMINE AMIDOTRANSFERASE PB2B2.05-RELATED"/>
    <property type="match status" value="1"/>
</dbReference>
<proteinExistence type="predicted"/>
<sequence>MKPIIAITPNLDEELATLKHAYADCVVKAGGIPVMIPFGISENDIAQLAGLADGLLLSGGADVDPSSFGESPHRELGRVTPERDRVEFGLTREFVKRDKPIFAICRGIQVLNAALGGSLYQDIASQCPGSHQHTQKASRSHLSHTVAVEEGSLLHRIAGTGEFKVNSFHHQSIKRPAPGLRITAKSADGIVEALEGESHSFTLGVQWHPEDTAAADDVSRSLFEAFVASCRKSGKSS</sequence>
<dbReference type="OrthoDB" id="9813383at2"/>
<dbReference type="GO" id="GO:0033969">
    <property type="term" value="F:gamma-glutamyl-gamma-aminobutyrate hydrolase activity"/>
    <property type="evidence" value="ECO:0007669"/>
    <property type="project" value="TreeGrafter"/>
</dbReference>
<dbReference type="PROSITE" id="PS51273">
    <property type="entry name" value="GATASE_TYPE_1"/>
    <property type="match status" value="1"/>
</dbReference>
<dbReference type="InterPro" id="IPR044668">
    <property type="entry name" value="PuuD-like"/>
</dbReference>
<gene>
    <name evidence="1" type="ORF">DQG23_01085</name>
</gene>
<dbReference type="InterPro" id="IPR011697">
    <property type="entry name" value="Peptidase_C26"/>
</dbReference>
<dbReference type="Proteomes" id="UP000250369">
    <property type="component" value="Unassembled WGS sequence"/>
</dbReference>
<organism evidence="1 2">
    <name type="scientific">Paenibacillus contaminans</name>
    <dbReference type="NCBI Taxonomy" id="450362"/>
    <lineage>
        <taxon>Bacteria</taxon>
        <taxon>Bacillati</taxon>
        <taxon>Bacillota</taxon>
        <taxon>Bacilli</taxon>
        <taxon>Bacillales</taxon>
        <taxon>Paenibacillaceae</taxon>
        <taxon>Paenibacillus</taxon>
    </lineage>
</organism>
<keyword evidence="1" id="KW-0378">Hydrolase</keyword>
<dbReference type="Gene3D" id="3.40.50.880">
    <property type="match status" value="1"/>
</dbReference>
<reference evidence="1 2" key="1">
    <citation type="journal article" date="2009" name="Int. J. Syst. Evol. Microbiol.">
        <title>Paenibacillus contaminans sp. nov., isolated from a contaminated laboratory plate.</title>
        <authorList>
            <person name="Chou J.H."/>
            <person name="Lee J.H."/>
            <person name="Lin M.C."/>
            <person name="Chang P.S."/>
            <person name="Arun A.B."/>
            <person name="Young C.C."/>
            <person name="Chen W.M."/>
        </authorList>
    </citation>
    <scope>NUCLEOTIDE SEQUENCE [LARGE SCALE GENOMIC DNA]</scope>
    <source>
        <strain evidence="1 2">CKOBP-6</strain>
    </source>
</reference>